<proteinExistence type="predicted"/>
<name>K0ZK84_9ACTO</name>
<dbReference type="EMBL" id="AGWQ01000002">
    <property type="protein sequence ID" value="EJZ88225.1"/>
    <property type="molecule type" value="Genomic_DNA"/>
</dbReference>
<dbReference type="PATRIC" id="fig|883077.3.peg.83"/>
<sequence length="164" mass="18035">MSDFTCLACLRVANKDIGVYPHSAPKMPGDYDCTMANRKIPTDQGMNALRTWMRERDETKRAILLTAVRFTLEELAVLHPGRSVEVRVPPAGAVQIITGTTHRRGTPPAVVETTMQVWLQLATGIITWDEATGDGRVQATGERTDLTTFFPVIPGLKADRDSAL</sequence>
<dbReference type="Pfam" id="PF17844">
    <property type="entry name" value="SCP_3"/>
    <property type="match status" value="1"/>
</dbReference>
<keyword evidence="3" id="KW-1185">Reference proteome</keyword>
<dbReference type="HOGENOM" id="CLU_123202_1_0_11"/>
<feature type="domain" description="Bacterial SCP orthologue" evidence="1">
    <location>
        <begin position="61"/>
        <end position="152"/>
    </location>
</feature>
<gene>
    <name evidence="2" type="ORF">HMPREF9241_00086</name>
</gene>
<reference evidence="2 3" key="1">
    <citation type="submission" date="2012-07" db="EMBL/GenBank/DDBJ databases">
        <title>The Genome Sequence of Actinomyces turicensis ACS-279-V-COL4.</title>
        <authorList>
            <consortium name="The Broad Institute Genome Sequencing Platform"/>
            <person name="Earl A."/>
            <person name="Ward D."/>
            <person name="Feldgarden M."/>
            <person name="Gevers D."/>
            <person name="Saerens B."/>
            <person name="Vaneechoutte M."/>
            <person name="Walker B."/>
            <person name="Young S.K."/>
            <person name="Zeng Q."/>
            <person name="Gargeya S."/>
            <person name="Fitzgerald M."/>
            <person name="Haas B."/>
            <person name="Abouelleil A."/>
            <person name="Alvarado L."/>
            <person name="Arachchi H.M."/>
            <person name="Berlin A."/>
            <person name="Chapman S.B."/>
            <person name="Goldberg J."/>
            <person name="Griggs A."/>
            <person name="Gujja S."/>
            <person name="Hansen M."/>
            <person name="Howarth C."/>
            <person name="Imamovic A."/>
            <person name="Larimer J."/>
            <person name="McCowen C."/>
            <person name="Montmayeur A."/>
            <person name="Murphy C."/>
            <person name="Neiman D."/>
            <person name="Pearson M."/>
            <person name="Priest M."/>
            <person name="Roberts A."/>
            <person name="Saif S."/>
            <person name="Shea T."/>
            <person name="Sisk P."/>
            <person name="Sykes S."/>
            <person name="Wortman J."/>
            <person name="Nusbaum C."/>
            <person name="Birren B."/>
        </authorList>
    </citation>
    <scope>NUCLEOTIDE SEQUENCE [LARGE SCALE GENOMIC DNA]</scope>
    <source>
        <strain evidence="2 3">ACS-279-V-Col4</strain>
    </source>
</reference>
<dbReference type="AlphaFoldDB" id="K0ZK84"/>
<dbReference type="InterPro" id="IPR041629">
    <property type="entry name" value="SCP_3"/>
</dbReference>
<dbReference type="Proteomes" id="UP000003994">
    <property type="component" value="Unassembled WGS sequence"/>
</dbReference>
<dbReference type="InterPro" id="IPR036527">
    <property type="entry name" value="SCP2_sterol-bd_dom_sf"/>
</dbReference>
<accession>K0ZK84</accession>
<evidence type="ECO:0000313" key="2">
    <source>
        <dbReference type="EMBL" id="EJZ88225.1"/>
    </source>
</evidence>
<dbReference type="SUPFAM" id="SSF55718">
    <property type="entry name" value="SCP-like"/>
    <property type="match status" value="1"/>
</dbReference>
<dbReference type="Gene3D" id="3.30.1050.40">
    <property type="match status" value="1"/>
</dbReference>
<organism evidence="2 3">
    <name type="scientific">Schaalia turicensis ACS-279-V-Col4</name>
    <dbReference type="NCBI Taxonomy" id="883077"/>
    <lineage>
        <taxon>Bacteria</taxon>
        <taxon>Bacillati</taxon>
        <taxon>Actinomycetota</taxon>
        <taxon>Actinomycetes</taxon>
        <taxon>Actinomycetales</taxon>
        <taxon>Actinomycetaceae</taxon>
        <taxon>Schaalia</taxon>
    </lineage>
</organism>
<evidence type="ECO:0000313" key="3">
    <source>
        <dbReference type="Proteomes" id="UP000003994"/>
    </source>
</evidence>
<protein>
    <recommendedName>
        <fullName evidence="1">Bacterial SCP orthologue domain-containing protein</fullName>
    </recommendedName>
</protein>
<evidence type="ECO:0000259" key="1">
    <source>
        <dbReference type="Pfam" id="PF17844"/>
    </source>
</evidence>
<comment type="caution">
    <text evidence="2">The sequence shown here is derived from an EMBL/GenBank/DDBJ whole genome shotgun (WGS) entry which is preliminary data.</text>
</comment>
<dbReference type="eggNOG" id="COG3255">
    <property type="taxonomic scope" value="Bacteria"/>
</dbReference>
<dbReference type="STRING" id="883077.HMPREF9241_00086"/>